<gene>
    <name evidence="2" type="ORF">UFOVP581_46</name>
</gene>
<evidence type="ECO:0000259" key="1">
    <source>
        <dbReference type="Pfam" id="PF14090"/>
    </source>
</evidence>
<feature type="domain" description="Winged helix-turn-helix" evidence="1">
    <location>
        <begin position="3"/>
        <end position="64"/>
    </location>
</feature>
<sequence length="68" mass="7770">MKSQEQWILEQLQQGKQVTPIDALNGCGCFRLGARIFDLKQKGHNIFTEKFKTPSGKTVARYRLIFGV</sequence>
<dbReference type="EMBL" id="LR796835">
    <property type="protein sequence ID" value="CAB4169100.1"/>
    <property type="molecule type" value="Genomic_DNA"/>
</dbReference>
<accession>A0A6J5PB55</accession>
<dbReference type="InterPro" id="IPR055245">
    <property type="entry name" value="HTH_proteobacteria"/>
</dbReference>
<dbReference type="Pfam" id="PF14090">
    <property type="entry name" value="HTH_39"/>
    <property type="match status" value="1"/>
</dbReference>
<name>A0A6J5PB55_9CAUD</name>
<proteinExistence type="predicted"/>
<organism evidence="2">
    <name type="scientific">uncultured Caudovirales phage</name>
    <dbReference type="NCBI Taxonomy" id="2100421"/>
    <lineage>
        <taxon>Viruses</taxon>
        <taxon>Duplodnaviria</taxon>
        <taxon>Heunggongvirae</taxon>
        <taxon>Uroviricota</taxon>
        <taxon>Caudoviricetes</taxon>
        <taxon>Peduoviridae</taxon>
        <taxon>Maltschvirus</taxon>
        <taxon>Maltschvirus maltsch</taxon>
    </lineage>
</organism>
<reference evidence="2" key="1">
    <citation type="submission" date="2020-04" db="EMBL/GenBank/DDBJ databases">
        <authorList>
            <person name="Chiriac C."/>
            <person name="Salcher M."/>
            <person name="Ghai R."/>
            <person name="Kavagutti S V."/>
        </authorList>
    </citation>
    <scope>NUCLEOTIDE SEQUENCE</scope>
</reference>
<evidence type="ECO:0000313" key="2">
    <source>
        <dbReference type="EMBL" id="CAB4169100.1"/>
    </source>
</evidence>
<protein>
    <submittedName>
        <fullName evidence="2">Helix-turn-helix domain containing protein</fullName>
    </submittedName>
</protein>